<reference evidence="6" key="2">
    <citation type="submission" date="2015-01" db="EMBL/GenBank/DDBJ databases">
        <title>Evolutionary Origins and Diversification of the Mycorrhizal Mutualists.</title>
        <authorList>
            <consortium name="DOE Joint Genome Institute"/>
            <consortium name="Mycorrhizal Genomics Consortium"/>
            <person name="Kohler A."/>
            <person name="Kuo A."/>
            <person name="Nagy L.G."/>
            <person name="Floudas D."/>
            <person name="Copeland A."/>
            <person name="Barry K.W."/>
            <person name="Cichocki N."/>
            <person name="Veneault-Fourrey C."/>
            <person name="LaButti K."/>
            <person name="Lindquist E.A."/>
            <person name="Lipzen A."/>
            <person name="Lundell T."/>
            <person name="Morin E."/>
            <person name="Murat C."/>
            <person name="Riley R."/>
            <person name="Ohm R."/>
            <person name="Sun H."/>
            <person name="Tunlid A."/>
            <person name="Henrissat B."/>
            <person name="Grigoriev I.V."/>
            <person name="Hibbett D.S."/>
            <person name="Martin F."/>
        </authorList>
    </citation>
    <scope>NUCLEOTIDE SEQUENCE [LARGE SCALE GENOMIC DNA]</scope>
    <source>
        <strain evidence="6">MUT 4182</strain>
    </source>
</reference>
<evidence type="ECO:0000256" key="1">
    <source>
        <dbReference type="ARBA" id="ARBA00022741"/>
    </source>
</evidence>
<keyword evidence="6" id="KW-1185">Reference proteome</keyword>
<feature type="compositionally biased region" description="Acidic residues" evidence="3">
    <location>
        <begin position="207"/>
        <end position="218"/>
    </location>
</feature>
<feature type="domain" description="Protein kinase" evidence="4">
    <location>
        <begin position="1"/>
        <end position="238"/>
    </location>
</feature>
<dbReference type="InterPro" id="IPR000719">
    <property type="entry name" value="Prot_kinase_dom"/>
</dbReference>
<dbReference type="OrthoDB" id="3225021at2759"/>
<dbReference type="InterPro" id="IPR011009">
    <property type="entry name" value="Kinase-like_dom_sf"/>
</dbReference>
<gene>
    <name evidence="5" type="ORF">M407DRAFT_24407</name>
</gene>
<dbReference type="GO" id="GO:0004674">
    <property type="term" value="F:protein serine/threonine kinase activity"/>
    <property type="evidence" value="ECO:0007669"/>
    <property type="project" value="TreeGrafter"/>
</dbReference>
<keyword evidence="2" id="KW-0067">ATP-binding</keyword>
<dbReference type="GO" id="GO:0005737">
    <property type="term" value="C:cytoplasm"/>
    <property type="evidence" value="ECO:0007669"/>
    <property type="project" value="TreeGrafter"/>
</dbReference>
<evidence type="ECO:0000259" key="4">
    <source>
        <dbReference type="PROSITE" id="PS50011"/>
    </source>
</evidence>
<evidence type="ECO:0000313" key="6">
    <source>
        <dbReference type="Proteomes" id="UP000054248"/>
    </source>
</evidence>
<dbReference type="Pfam" id="PF00069">
    <property type="entry name" value="Pkinase"/>
    <property type="match status" value="1"/>
</dbReference>
<dbReference type="GO" id="GO:0005524">
    <property type="term" value="F:ATP binding"/>
    <property type="evidence" value="ECO:0007669"/>
    <property type="project" value="UniProtKB-KW"/>
</dbReference>
<dbReference type="SUPFAM" id="SSF56112">
    <property type="entry name" value="Protein kinase-like (PK-like)"/>
    <property type="match status" value="1"/>
</dbReference>
<evidence type="ECO:0000256" key="3">
    <source>
        <dbReference type="SAM" id="MobiDB-lite"/>
    </source>
</evidence>
<dbReference type="GO" id="GO:0035556">
    <property type="term" value="P:intracellular signal transduction"/>
    <property type="evidence" value="ECO:0007669"/>
    <property type="project" value="TreeGrafter"/>
</dbReference>
<dbReference type="PROSITE" id="PS50011">
    <property type="entry name" value="PROTEIN_KINASE_DOM"/>
    <property type="match status" value="1"/>
</dbReference>
<dbReference type="HOGENOM" id="CLU_1166590_0_0_1"/>
<proteinExistence type="predicted"/>
<dbReference type="EMBL" id="KN823026">
    <property type="protein sequence ID" value="KIO26321.1"/>
    <property type="molecule type" value="Genomic_DNA"/>
</dbReference>
<evidence type="ECO:0000256" key="2">
    <source>
        <dbReference type="ARBA" id="ARBA00022840"/>
    </source>
</evidence>
<name>A0A0C3QI08_9AGAM</name>
<dbReference type="PANTHER" id="PTHR24346:SF75">
    <property type="entry name" value="AURORA KINASE"/>
    <property type="match status" value="1"/>
</dbReference>
<sequence>MQGGNLFKLVVGQRTEQNQGLLNTLAHKVAKDLLGGLKYIHSKGIAHRNLKQENLLIPNPLHGEGFDSFSVVIGDFGLAGLSDDTGTTTFEGGSPNWMPPRFMRDPAVPDYQMDLWGMALIIWLAGLPKPWGTAGLPLFANCPNQLKWGWLNKLRITSDCINSPGLFLVESLEACGTLEDAEKHPWIRHGKSIKQIAEGEENAIDVAADIDSEPEESSGYEFDDKYDLEDASLEQMID</sequence>
<feature type="compositionally biased region" description="Acidic residues" evidence="3">
    <location>
        <begin position="224"/>
        <end position="238"/>
    </location>
</feature>
<dbReference type="PANTHER" id="PTHR24346">
    <property type="entry name" value="MAP/MICROTUBULE AFFINITY-REGULATING KINASE"/>
    <property type="match status" value="1"/>
</dbReference>
<protein>
    <recommendedName>
        <fullName evidence="4">Protein kinase domain-containing protein</fullName>
    </recommendedName>
</protein>
<evidence type="ECO:0000313" key="5">
    <source>
        <dbReference type="EMBL" id="KIO26321.1"/>
    </source>
</evidence>
<accession>A0A0C3QI08</accession>
<feature type="region of interest" description="Disordered" evidence="3">
    <location>
        <begin position="207"/>
        <end position="238"/>
    </location>
</feature>
<dbReference type="AlphaFoldDB" id="A0A0C3QI08"/>
<reference evidence="5 6" key="1">
    <citation type="submission" date="2014-04" db="EMBL/GenBank/DDBJ databases">
        <authorList>
            <consortium name="DOE Joint Genome Institute"/>
            <person name="Kuo A."/>
            <person name="Girlanda M."/>
            <person name="Perotto S."/>
            <person name="Kohler A."/>
            <person name="Nagy L.G."/>
            <person name="Floudas D."/>
            <person name="Copeland A."/>
            <person name="Barry K.W."/>
            <person name="Cichocki N."/>
            <person name="Veneault-Fourrey C."/>
            <person name="LaButti K."/>
            <person name="Lindquist E.A."/>
            <person name="Lipzen A."/>
            <person name="Lundell T."/>
            <person name="Morin E."/>
            <person name="Murat C."/>
            <person name="Sun H."/>
            <person name="Tunlid A."/>
            <person name="Henrissat B."/>
            <person name="Grigoriev I.V."/>
            <person name="Hibbett D.S."/>
            <person name="Martin F."/>
            <person name="Nordberg H.P."/>
            <person name="Cantor M.N."/>
            <person name="Hua S.X."/>
        </authorList>
    </citation>
    <scope>NUCLEOTIDE SEQUENCE [LARGE SCALE GENOMIC DNA]</scope>
    <source>
        <strain evidence="5 6">MUT 4182</strain>
    </source>
</reference>
<dbReference type="Gene3D" id="1.10.510.10">
    <property type="entry name" value="Transferase(Phosphotransferase) domain 1"/>
    <property type="match status" value="1"/>
</dbReference>
<dbReference type="STRING" id="1051891.A0A0C3QI08"/>
<keyword evidence="1" id="KW-0547">Nucleotide-binding</keyword>
<organism evidence="5 6">
    <name type="scientific">Tulasnella calospora MUT 4182</name>
    <dbReference type="NCBI Taxonomy" id="1051891"/>
    <lineage>
        <taxon>Eukaryota</taxon>
        <taxon>Fungi</taxon>
        <taxon>Dikarya</taxon>
        <taxon>Basidiomycota</taxon>
        <taxon>Agaricomycotina</taxon>
        <taxon>Agaricomycetes</taxon>
        <taxon>Cantharellales</taxon>
        <taxon>Tulasnellaceae</taxon>
        <taxon>Tulasnella</taxon>
    </lineage>
</organism>
<dbReference type="SMART" id="SM00220">
    <property type="entry name" value="S_TKc"/>
    <property type="match status" value="1"/>
</dbReference>
<dbReference type="Proteomes" id="UP000054248">
    <property type="component" value="Unassembled WGS sequence"/>
</dbReference>